<dbReference type="EMBL" id="JAHXZJ010000001">
    <property type="protein sequence ID" value="KAH0568890.1"/>
    <property type="molecule type" value="Genomic_DNA"/>
</dbReference>
<accession>A0AAV7J7T8</accession>
<sequence length="68" mass="8245">MIHSREDMLDVTKILVVLMGFGIKRHHIRRDSRTSSRGILDVTFVQWCKWQMANGLWMWKKFVKVYTY</sequence>
<organism evidence="1 2">
    <name type="scientific">Cotesia glomerata</name>
    <name type="common">Lepidopteran parasitic wasp</name>
    <name type="synonym">Apanteles glomeratus</name>
    <dbReference type="NCBI Taxonomy" id="32391"/>
    <lineage>
        <taxon>Eukaryota</taxon>
        <taxon>Metazoa</taxon>
        <taxon>Ecdysozoa</taxon>
        <taxon>Arthropoda</taxon>
        <taxon>Hexapoda</taxon>
        <taxon>Insecta</taxon>
        <taxon>Pterygota</taxon>
        <taxon>Neoptera</taxon>
        <taxon>Endopterygota</taxon>
        <taxon>Hymenoptera</taxon>
        <taxon>Apocrita</taxon>
        <taxon>Ichneumonoidea</taxon>
        <taxon>Braconidae</taxon>
        <taxon>Microgastrinae</taxon>
        <taxon>Cotesia</taxon>
    </lineage>
</organism>
<keyword evidence="2" id="KW-1185">Reference proteome</keyword>
<proteinExistence type="predicted"/>
<evidence type="ECO:0000313" key="2">
    <source>
        <dbReference type="Proteomes" id="UP000826195"/>
    </source>
</evidence>
<name>A0AAV7J7T8_COTGL</name>
<dbReference type="AlphaFoldDB" id="A0AAV7J7T8"/>
<reference evidence="1 2" key="1">
    <citation type="journal article" date="2021" name="J. Hered.">
        <title>A chromosome-level genome assembly of the parasitoid wasp, Cotesia glomerata (Hymenoptera: Braconidae).</title>
        <authorList>
            <person name="Pinto B.J."/>
            <person name="Weis J.J."/>
            <person name="Gamble T."/>
            <person name="Ode P.J."/>
            <person name="Paul R."/>
            <person name="Zaspel J.M."/>
        </authorList>
    </citation>
    <scope>NUCLEOTIDE SEQUENCE [LARGE SCALE GENOMIC DNA]</scope>
    <source>
        <strain evidence="1">CgM1</strain>
    </source>
</reference>
<comment type="caution">
    <text evidence="1">The sequence shown here is derived from an EMBL/GenBank/DDBJ whole genome shotgun (WGS) entry which is preliminary data.</text>
</comment>
<protein>
    <submittedName>
        <fullName evidence="1">Uncharacterized protein</fullName>
    </submittedName>
</protein>
<dbReference type="Proteomes" id="UP000826195">
    <property type="component" value="Unassembled WGS sequence"/>
</dbReference>
<evidence type="ECO:0000313" key="1">
    <source>
        <dbReference type="EMBL" id="KAH0568890.1"/>
    </source>
</evidence>
<gene>
    <name evidence="1" type="ORF">KQX54_021586</name>
</gene>